<feature type="transmembrane region" description="Helical" evidence="3">
    <location>
        <begin position="239"/>
        <end position="258"/>
    </location>
</feature>
<feature type="domain" description="EamA" evidence="4">
    <location>
        <begin position="8"/>
        <end position="137"/>
    </location>
</feature>
<gene>
    <name evidence="5" type="ORF">GCM10008967_37890</name>
</gene>
<evidence type="ECO:0000256" key="2">
    <source>
        <dbReference type="ARBA" id="ARBA00007362"/>
    </source>
</evidence>
<feature type="transmembrane region" description="Helical" evidence="3">
    <location>
        <begin position="177"/>
        <end position="197"/>
    </location>
</feature>
<feature type="transmembrane region" description="Helical" evidence="3">
    <location>
        <begin position="264"/>
        <end position="282"/>
    </location>
</feature>
<feature type="transmembrane region" description="Helical" evidence="3">
    <location>
        <begin position="92"/>
        <end position="113"/>
    </location>
</feature>
<feature type="domain" description="EamA" evidence="4">
    <location>
        <begin position="149"/>
        <end position="281"/>
    </location>
</feature>
<dbReference type="EMBL" id="BAAADJ010000062">
    <property type="protein sequence ID" value="GAA0343865.1"/>
    <property type="molecule type" value="Genomic_DNA"/>
</dbReference>
<name>A0ABP3GEV5_9BACI</name>
<evidence type="ECO:0000259" key="4">
    <source>
        <dbReference type="Pfam" id="PF00892"/>
    </source>
</evidence>
<reference evidence="6" key="1">
    <citation type="journal article" date="2019" name="Int. J. Syst. Evol. Microbiol.">
        <title>The Global Catalogue of Microorganisms (GCM) 10K type strain sequencing project: providing services to taxonomists for standard genome sequencing and annotation.</title>
        <authorList>
            <consortium name="The Broad Institute Genomics Platform"/>
            <consortium name="The Broad Institute Genome Sequencing Center for Infectious Disease"/>
            <person name="Wu L."/>
            <person name="Ma J."/>
        </authorList>
    </citation>
    <scope>NUCLEOTIDE SEQUENCE [LARGE SCALE GENOMIC DNA]</scope>
    <source>
        <strain evidence="6">JCM 9731</strain>
    </source>
</reference>
<proteinExistence type="inferred from homology"/>
<dbReference type="InterPro" id="IPR037185">
    <property type="entry name" value="EmrE-like"/>
</dbReference>
<feature type="transmembrane region" description="Helical" evidence="3">
    <location>
        <begin position="144"/>
        <end position="165"/>
    </location>
</feature>
<dbReference type="InterPro" id="IPR000620">
    <property type="entry name" value="EamA_dom"/>
</dbReference>
<dbReference type="PANTHER" id="PTHR22911">
    <property type="entry name" value="ACYL-MALONYL CONDENSING ENZYME-RELATED"/>
    <property type="match status" value="1"/>
</dbReference>
<feature type="transmembrane region" description="Helical" evidence="3">
    <location>
        <begin position="68"/>
        <end position="86"/>
    </location>
</feature>
<keyword evidence="3" id="KW-1133">Transmembrane helix</keyword>
<keyword evidence="3" id="KW-0812">Transmembrane</keyword>
<keyword evidence="3" id="KW-0472">Membrane</keyword>
<feature type="transmembrane region" description="Helical" evidence="3">
    <location>
        <begin position="120"/>
        <end position="138"/>
    </location>
</feature>
<protein>
    <submittedName>
        <fullName evidence="5">Carboxylate/amino acid/amine transporter</fullName>
    </submittedName>
</protein>
<keyword evidence="6" id="KW-1185">Reference proteome</keyword>
<dbReference type="Pfam" id="PF00892">
    <property type="entry name" value="EamA"/>
    <property type="match status" value="2"/>
</dbReference>
<feature type="transmembrane region" description="Helical" evidence="3">
    <location>
        <begin position="31"/>
        <end position="56"/>
    </location>
</feature>
<organism evidence="5 6">
    <name type="scientific">Bacillus carboniphilus</name>
    <dbReference type="NCBI Taxonomy" id="86663"/>
    <lineage>
        <taxon>Bacteria</taxon>
        <taxon>Bacillati</taxon>
        <taxon>Bacillota</taxon>
        <taxon>Bacilli</taxon>
        <taxon>Bacillales</taxon>
        <taxon>Bacillaceae</taxon>
        <taxon>Bacillus</taxon>
    </lineage>
</organism>
<dbReference type="PANTHER" id="PTHR22911:SF79">
    <property type="entry name" value="MOBA-LIKE NTP TRANSFERASE DOMAIN-CONTAINING PROTEIN"/>
    <property type="match status" value="1"/>
</dbReference>
<sequence>MQRKLSPFYILLAAILWGTTGTSQTLAPEAAHPIAIGATRLAVGGLFLLCIVLVVGKLNFKNWPIKPTLWAALSMALYQPLFFTAVTKTGVAIGTVVAIGSAPILSGFIEWIYYKKRPGFIWWCSTFLSILGCVILFVNKESVYVDPVGILMALGGGLSFAIYTLASRGLVEKYSSLSVVAVVFTLSTILLSPILFVFDMSWFTSLRGLSVSLHLGIMATGIAYLLFAKGLIHVSSSTAVTLALAEPLTAALLGVLIVGEFLNLTSWLGIFLLMLGISVLIWSSKSSGSEKELEKVVRSS</sequence>
<evidence type="ECO:0000313" key="6">
    <source>
        <dbReference type="Proteomes" id="UP001500782"/>
    </source>
</evidence>
<dbReference type="RefSeq" id="WP_343802715.1">
    <property type="nucleotide sequence ID" value="NZ_BAAADJ010000062.1"/>
</dbReference>
<evidence type="ECO:0000256" key="1">
    <source>
        <dbReference type="ARBA" id="ARBA00004127"/>
    </source>
</evidence>
<dbReference type="Proteomes" id="UP001500782">
    <property type="component" value="Unassembled WGS sequence"/>
</dbReference>
<accession>A0ABP3GEV5</accession>
<evidence type="ECO:0000313" key="5">
    <source>
        <dbReference type="EMBL" id="GAA0343865.1"/>
    </source>
</evidence>
<dbReference type="SUPFAM" id="SSF103481">
    <property type="entry name" value="Multidrug resistance efflux transporter EmrE"/>
    <property type="match status" value="2"/>
</dbReference>
<comment type="caution">
    <text evidence="5">The sequence shown here is derived from an EMBL/GenBank/DDBJ whole genome shotgun (WGS) entry which is preliminary data.</text>
</comment>
<evidence type="ECO:0000256" key="3">
    <source>
        <dbReference type="SAM" id="Phobius"/>
    </source>
</evidence>
<comment type="subcellular location">
    <subcellularLocation>
        <location evidence="1">Endomembrane system</location>
        <topology evidence="1">Multi-pass membrane protein</topology>
    </subcellularLocation>
</comment>
<comment type="similarity">
    <text evidence="2">Belongs to the EamA transporter family.</text>
</comment>
<feature type="transmembrane region" description="Helical" evidence="3">
    <location>
        <begin position="209"/>
        <end position="227"/>
    </location>
</feature>